<dbReference type="Proteomes" id="UP000324222">
    <property type="component" value="Unassembled WGS sequence"/>
</dbReference>
<accession>A0A5B7J0S5</accession>
<name>A0A5B7J0S5_PORTR</name>
<sequence length="39" mass="4350">MRLRSASLLHLHLFPCSPVHLFTCCFSYLSVRGGGRTVS</sequence>
<proteinExistence type="predicted"/>
<dbReference type="AlphaFoldDB" id="A0A5B7J0S5"/>
<keyword evidence="3" id="KW-1185">Reference proteome</keyword>
<organism evidence="2 3">
    <name type="scientific">Portunus trituberculatus</name>
    <name type="common">Swimming crab</name>
    <name type="synonym">Neptunus trituberculatus</name>
    <dbReference type="NCBI Taxonomy" id="210409"/>
    <lineage>
        <taxon>Eukaryota</taxon>
        <taxon>Metazoa</taxon>
        <taxon>Ecdysozoa</taxon>
        <taxon>Arthropoda</taxon>
        <taxon>Crustacea</taxon>
        <taxon>Multicrustacea</taxon>
        <taxon>Malacostraca</taxon>
        <taxon>Eumalacostraca</taxon>
        <taxon>Eucarida</taxon>
        <taxon>Decapoda</taxon>
        <taxon>Pleocyemata</taxon>
        <taxon>Brachyura</taxon>
        <taxon>Eubrachyura</taxon>
        <taxon>Portunoidea</taxon>
        <taxon>Portunidae</taxon>
        <taxon>Portuninae</taxon>
        <taxon>Portunus</taxon>
    </lineage>
</organism>
<evidence type="ECO:0000256" key="1">
    <source>
        <dbReference type="SAM" id="SignalP"/>
    </source>
</evidence>
<evidence type="ECO:0000313" key="3">
    <source>
        <dbReference type="Proteomes" id="UP000324222"/>
    </source>
</evidence>
<gene>
    <name evidence="2" type="ORF">E2C01_085361</name>
</gene>
<comment type="caution">
    <text evidence="2">The sequence shown here is derived from an EMBL/GenBank/DDBJ whole genome shotgun (WGS) entry which is preliminary data.</text>
</comment>
<feature type="signal peptide" evidence="1">
    <location>
        <begin position="1"/>
        <end position="21"/>
    </location>
</feature>
<protein>
    <submittedName>
        <fullName evidence="2">Uncharacterized protein</fullName>
    </submittedName>
</protein>
<keyword evidence="1" id="KW-0732">Signal</keyword>
<dbReference type="EMBL" id="VSRR010084175">
    <property type="protein sequence ID" value="MPC90380.1"/>
    <property type="molecule type" value="Genomic_DNA"/>
</dbReference>
<reference evidence="2 3" key="1">
    <citation type="submission" date="2019-05" db="EMBL/GenBank/DDBJ databases">
        <title>Another draft genome of Portunus trituberculatus and its Hox gene families provides insights of decapod evolution.</title>
        <authorList>
            <person name="Jeong J.-H."/>
            <person name="Song I."/>
            <person name="Kim S."/>
            <person name="Choi T."/>
            <person name="Kim D."/>
            <person name="Ryu S."/>
            <person name="Kim W."/>
        </authorList>
    </citation>
    <scope>NUCLEOTIDE SEQUENCE [LARGE SCALE GENOMIC DNA]</scope>
    <source>
        <tissue evidence="2">Muscle</tissue>
    </source>
</reference>
<evidence type="ECO:0000313" key="2">
    <source>
        <dbReference type="EMBL" id="MPC90380.1"/>
    </source>
</evidence>
<feature type="chain" id="PRO_5022894073" evidence="1">
    <location>
        <begin position="22"/>
        <end position="39"/>
    </location>
</feature>